<feature type="transmembrane region" description="Helical" evidence="8">
    <location>
        <begin position="546"/>
        <end position="567"/>
    </location>
</feature>
<dbReference type="InterPro" id="IPR003593">
    <property type="entry name" value="AAA+_ATPase"/>
</dbReference>
<dbReference type="GO" id="GO:0005524">
    <property type="term" value="F:ATP binding"/>
    <property type="evidence" value="ECO:0007669"/>
    <property type="project" value="UniProtKB-KW"/>
</dbReference>
<sequence length="650" mass="72534">MDSSLHNGHHINWTGPGTASGLAGLSKSRISLELPGATPLIVDTADLKEVDSENSPVHLSATRVTFQDVDYIVRNQANRKEKLKILSQVSGFFNPGEMAAVMGPSGSGKSTMLDLLAGRKTTGELQGCILFAGQPPSQAFLRRYTGYVEQFDTLLAELTVKEMLMYTAELKRPFKESRPEKKRRVEQLLDQLALRNCQDTHIGDPMSRGVSGGQAKRTNVGIALITSPRVLFLDEPTSGLDSFTANEVMAVVKALVKDGISICATIHCPPAQTFQRFDRIFLLQRGRVVFFGQNNAAAAGYFQEGFPELRSLAAGENLAEYLVDVTTEADRQGKGGMFADAYSQSTLKRENDRAVKLHIEQDTAAAACLPGKKVTQTRTATEAPCWYALLILLRYRTKNNYMSPSYLGSRLLDKAIYTFLIFSFYWHVGKNLSQENVPNIGGMLFFWCMLPAYGAGPYIPALVLERPVTVRERSDGLYTAFTYLLYKMVEELFSAGATSVPYALAVYYFCELRGSFFVVWLIFYITNAVGISCAYMIAAFSPNIDVANAALPTYITALLFAAGYLLRWHDIPNYWIWLAYINWLWYAWGALMINQFQGTSSTAFGDQPVLPYYNLDGESAWAFVGYEALFFVAFFMLAWLGLLFVKWQRR</sequence>
<evidence type="ECO:0000256" key="5">
    <source>
        <dbReference type="ARBA" id="ARBA00022840"/>
    </source>
</evidence>
<evidence type="ECO:0000313" key="11">
    <source>
        <dbReference type="Proteomes" id="UP001438707"/>
    </source>
</evidence>
<dbReference type="InterPro" id="IPR050352">
    <property type="entry name" value="ABCG_transporters"/>
</dbReference>
<dbReference type="SUPFAM" id="SSF52540">
    <property type="entry name" value="P-loop containing nucleoside triphosphate hydrolases"/>
    <property type="match status" value="1"/>
</dbReference>
<dbReference type="SMART" id="SM00382">
    <property type="entry name" value="AAA"/>
    <property type="match status" value="1"/>
</dbReference>
<feature type="transmembrane region" description="Helical" evidence="8">
    <location>
        <begin position="492"/>
        <end position="510"/>
    </location>
</feature>
<evidence type="ECO:0000256" key="2">
    <source>
        <dbReference type="ARBA" id="ARBA00022448"/>
    </source>
</evidence>
<feature type="transmembrane region" description="Helical" evidence="8">
    <location>
        <begin position="440"/>
        <end position="459"/>
    </location>
</feature>
<evidence type="ECO:0000256" key="6">
    <source>
        <dbReference type="ARBA" id="ARBA00022989"/>
    </source>
</evidence>
<comment type="subcellular location">
    <subcellularLocation>
        <location evidence="1">Membrane</location>
        <topology evidence="1">Multi-pass membrane protein</topology>
    </subcellularLocation>
</comment>
<feature type="transmembrane region" description="Helical" evidence="8">
    <location>
        <begin position="411"/>
        <end position="428"/>
    </location>
</feature>
<dbReference type="EMBL" id="JALJOS010000034">
    <property type="protein sequence ID" value="KAK9822119.1"/>
    <property type="molecule type" value="Genomic_DNA"/>
</dbReference>
<dbReference type="PANTHER" id="PTHR48041:SF91">
    <property type="entry name" value="ABC TRANSPORTER G FAMILY MEMBER 28"/>
    <property type="match status" value="1"/>
</dbReference>
<dbReference type="InterPro" id="IPR013525">
    <property type="entry name" value="ABC2_TM"/>
</dbReference>
<feature type="transmembrane region" description="Helical" evidence="8">
    <location>
        <begin position="517"/>
        <end position="540"/>
    </location>
</feature>
<dbReference type="Pfam" id="PF00005">
    <property type="entry name" value="ABC_tran"/>
    <property type="match status" value="1"/>
</dbReference>
<evidence type="ECO:0000256" key="8">
    <source>
        <dbReference type="SAM" id="Phobius"/>
    </source>
</evidence>
<keyword evidence="2" id="KW-0813">Transport</keyword>
<keyword evidence="11" id="KW-1185">Reference proteome</keyword>
<gene>
    <name evidence="10" type="ORF">WJX74_009136</name>
</gene>
<evidence type="ECO:0000259" key="9">
    <source>
        <dbReference type="PROSITE" id="PS50893"/>
    </source>
</evidence>
<dbReference type="InterPro" id="IPR003439">
    <property type="entry name" value="ABC_transporter-like_ATP-bd"/>
</dbReference>
<keyword evidence="3 8" id="KW-0812">Transmembrane</keyword>
<keyword evidence="4" id="KW-0547">Nucleotide-binding</keyword>
<feature type="transmembrane region" description="Helical" evidence="8">
    <location>
        <begin position="574"/>
        <end position="593"/>
    </location>
</feature>
<comment type="caution">
    <text evidence="10">The sequence shown here is derived from an EMBL/GenBank/DDBJ whole genome shotgun (WGS) entry which is preliminary data.</text>
</comment>
<keyword evidence="6 8" id="KW-1133">Transmembrane helix</keyword>
<evidence type="ECO:0000256" key="3">
    <source>
        <dbReference type="ARBA" id="ARBA00022692"/>
    </source>
</evidence>
<organism evidence="10 11">
    <name type="scientific">Apatococcus lobatus</name>
    <dbReference type="NCBI Taxonomy" id="904363"/>
    <lineage>
        <taxon>Eukaryota</taxon>
        <taxon>Viridiplantae</taxon>
        <taxon>Chlorophyta</taxon>
        <taxon>core chlorophytes</taxon>
        <taxon>Trebouxiophyceae</taxon>
        <taxon>Chlorellales</taxon>
        <taxon>Chlorellaceae</taxon>
        <taxon>Apatococcus</taxon>
    </lineage>
</organism>
<proteinExistence type="predicted"/>
<evidence type="ECO:0000256" key="1">
    <source>
        <dbReference type="ARBA" id="ARBA00004141"/>
    </source>
</evidence>
<dbReference type="GO" id="GO:0140359">
    <property type="term" value="F:ABC-type transporter activity"/>
    <property type="evidence" value="ECO:0007669"/>
    <property type="project" value="InterPro"/>
</dbReference>
<dbReference type="PANTHER" id="PTHR48041">
    <property type="entry name" value="ABC TRANSPORTER G FAMILY MEMBER 28"/>
    <property type="match status" value="1"/>
</dbReference>
<dbReference type="AlphaFoldDB" id="A0AAW1QL24"/>
<dbReference type="PROSITE" id="PS50893">
    <property type="entry name" value="ABC_TRANSPORTER_2"/>
    <property type="match status" value="1"/>
</dbReference>
<protein>
    <recommendedName>
        <fullName evidence="9">ABC transporter domain-containing protein</fullName>
    </recommendedName>
</protein>
<dbReference type="Pfam" id="PF01061">
    <property type="entry name" value="ABC2_membrane"/>
    <property type="match status" value="1"/>
</dbReference>
<accession>A0AAW1QL24</accession>
<dbReference type="Proteomes" id="UP001438707">
    <property type="component" value="Unassembled WGS sequence"/>
</dbReference>
<dbReference type="GO" id="GO:0016887">
    <property type="term" value="F:ATP hydrolysis activity"/>
    <property type="evidence" value="ECO:0007669"/>
    <property type="project" value="InterPro"/>
</dbReference>
<dbReference type="Gene3D" id="3.40.50.300">
    <property type="entry name" value="P-loop containing nucleotide triphosphate hydrolases"/>
    <property type="match status" value="1"/>
</dbReference>
<evidence type="ECO:0000256" key="7">
    <source>
        <dbReference type="ARBA" id="ARBA00023136"/>
    </source>
</evidence>
<feature type="transmembrane region" description="Helical" evidence="8">
    <location>
        <begin position="620"/>
        <end position="645"/>
    </location>
</feature>
<dbReference type="CDD" id="cd03213">
    <property type="entry name" value="ABCG_EPDR"/>
    <property type="match status" value="1"/>
</dbReference>
<reference evidence="10 11" key="1">
    <citation type="journal article" date="2024" name="Nat. Commun.">
        <title>Phylogenomics reveals the evolutionary origins of lichenization in chlorophyte algae.</title>
        <authorList>
            <person name="Puginier C."/>
            <person name="Libourel C."/>
            <person name="Otte J."/>
            <person name="Skaloud P."/>
            <person name="Haon M."/>
            <person name="Grisel S."/>
            <person name="Petersen M."/>
            <person name="Berrin J.G."/>
            <person name="Delaux P.M."/>
            <person name="Dal Grande F."/>
            <person name="Keller J."/>
        </authorList>
    </citation>
    <scope>NUCLEOTIDE SEQUENCE [LARGE SCALE GENOMIC DNA]</scope>
    <source>
        <strain evidence="10 11">SAG 2145</strain>
    </source>
</reference>
<evidence type="ECO:0000313" key="10">
    <source>
        <dbReference type="EMBL" id="KAK9822119.1"/>
    </source>
</evidence>
<dbReference type="GO" id="GO:0016020">
    <property type="term" value="C:membrane"/>
    <property type="evidence" value="ECO:0007669"/>
    <property type="project" value="UniProtKB-SubCell"/>
</dbReference>
<dbReference type="InterPro" id="IPR027417">
    <property type="entry name" value="P-loop_NTPase"/>
</dbReference>
<keyword evidence="7 8" id="KW-0472">Membrane</keyword>
<evidence type="ECO:0000256" key="4">
    <source>
        <dbReference type="ARBA" id="ARBA00022741"/>
    </source>
</evidence>
<keyword evidence="5" id="KW-0067">ATP-binding</keyword>
<name>A0AAW1QL24_9CHLO</name>
<feature type="domain" description="ABC transporter" evidence="9">
    <location>
        <begin position="64"/>
        <end position="310"/>
    </location>
</feature>